<protein>
    <submittedName>
        <fullName evidence="1">Uncharacterized protein</fullName>
    </submittedName>
</protein>
<evidence type="ECO:0000313" key="1">
    <source>
        <dbReference type="EMBL" id="EGF23555.1"/>
    </source>
</evidence>
<organism evidence="1 2">
    <name type="scientific">Fannyhessea vaginae DSM 15829</name>
    <dbReference type="NCBI Taxonomy" id="525256"/>
    <lineage>
        <taxon>Bacteria</taxon>
        <taxon>Bacillati</taxon>
        <taxon>Actinomycetota</taxon>
        <taxon>Coriobacteriia</taxon>
        <taxon>Coriobacteriales</taxon>
        <taxon>Atopobiaceae</taxon>
        <taxon>Fannyhessea</taxon>
    </lineage>
</organism>
<accession>F1T4B1</accession>
<proteinExistence type="predicted"/>
<dbReference type="EMBL" id="ACGK02000001">
    <property type="protein sequence ID" value="EGF23555.1"/>
    <property type="molecule type" value="Genomic_DNA"/>
</dbReference>
<comment type="caution">
    <text evidence="1">The sequence shown here is derived from an EMBL/GenBank/DDBJ whole genome shotgun (WGS) entry which is preliminary data.</text>
</comment>
<keyword evidence="2" id="KW-1185">Reference proteome</keyword>
<reference evidence="1 2" key="1">
    <citation type="submission" date="2011-02" db="EMBL/GenBank/DDBJ databases">
        <authorList>
            <person name="Muzny D."/>
            <person name="Qin X."/>
            <person name="Buhay C."/>
            <person name="Dugan-Rocha S."/>
            <person name="Ding Y."/>
            <person name="Chen G."/>
            <person name="Hawes A."/>
            <person name="Holder M."/>
            <person name="Jhangiani S."/>
            <person name="Johnson A."/>
            <person name="Khan Z."/>
            <person name="Li Z."/>
            <person name="Liu W."/>
            <person name="Liu X."/>
            <person name="Perez L."/>
            <person name="Shen H."/>
            <person name="Wang Q."/>
            <person name="Watt J."/>
            <person name="Xi L."/>
            <person name="Xin Y."/>
            <person name="Zhou J."/>
            <person name="Deng J."/>
            <person name="Jiang H."/>
            <person name="Liu Y."/>
            <person name="Qu J."/>
            <person name="Song X.-Z."/>
            <person name="Zhang L."/>
            <person name="Villasana D."/>
            <person name="Johnson A."/>
            <person name="Liu J."/>
            <person name="Liyanage D."/>
            <person name="Lorensuhewa L."/>
            <person name="Robinson T."/>
            <person name="Song A."/>
            <person name="Song B.-B."/>
            <person name="Dinh H."/>
            <person name="Thornton R."/>
            <person name="Coyle M."/>
            <person name="Francisco L."/>
            <person name="Jackson L."/>
            <person name="Javaid M."/>
            <person name="Korchina V."/>
            <person name="Kovar C."/>
            <person name="Mata R."/>
            <person name="Mathew T."/>
            <person name="Ngo R."/>
            <person name="Nguyen L."/>
            <person name="Nguyen N."/>
            <person name="Okwuonu G."/>
            <person name="Ongeri F."/>
            <person name="Pham C."/>
            <person name="Simmons D."/>
            <person name="Wilczek-Boney K."/>
            <person name="Hale W."/>
            <person name="Jakkamsetti A."/>
            <person name="Pham P."/>
            <person name="Ruth R."/>
            <person name="San Lucas F."/>
            <person name="Warren J."/>
            <person name="Zhang J."/>
            <person name="Zhao Z."/>
            <person name="Zhou C."/>
            <person name="Zhu D."/>
            <person name="Lee S."/>
            <person name="Bess C."/>
            <person name="Blankenburg K."/>
            <person name="Forbes L."/>
            <person name="Fu Q."/>
            <person name="Gubbala S."/>
            <person name="Hirani K."/>
            <person name="Jayaseelan J.C."/>
            <person name="Lara F."/>
            <person name="Munidasa M."/>
            <person name="Palculict T."/>
            <person name="Patil S."/>
            <person name="Pu L.-L."/>
            <person name="Saada N."/>
            <person name="Tang L."/>
            <person name="Weissenberger G."/>
            <person name="Zhu Y."/>
            <person name="Hemphill L."/>
            <person name="Shang Y."/>
            <person name="Youmans B."/>
            <person name="Ayvaz T."/>
            <person name="Ross M."/>
            <person name="Santibanez J."/>
            <person name="Aqrawi P."/>
            <person name="Gross S."/>
            <person name="Joshi V."/>
            <person name="Fowler G."/>
            <person name="Nazareth L."/>
            <person name="Reid J."/>
            <person name="Worley K."/>
            <person name="Petrosino J."/>
            <person name="Highlander S."/>
            <person name="Gibbs R."/>
        </authorList>
    </citation>
    <scope>NUCLEOTIDE SEQUENCE [LARGE SCALE GENOMIC DNA]</scope>
    <source>
        <strain evidence="1 2">DSM 15829</strain>
    </source>
</reference>
<gene>
    <name evidence="1" type="ORF">HMPREF0091_10502</name>
</gene>
<sequence>MHVIFLARMSVCAIRLFALHSSCGIYAPFGIHAHLELALVR</sequence>
<name>F1T4B1_9ACTN</name>
<dbReference type="AlphaFoldDB" id="F1T4B1"/>
<evidence type="ECO:0000313" key="2">
    <source>
        <dbReference type="Proteomes" id="UP000005947"/>
    </source>
</evidence>
<dbReference type="Proteomes" id="UP000005947">
    <property type="component" value="Unassembled WGS sequence"/>
</dbReference>